<dbReference type="PANTHER" id="PTHR43281:SF6">
    <property type="entry name" value="HETERODIMERIC GERANYLGERANYL PYROPHOSPHATE SYNTHASE SMALL SUBUNIT, CHLOROPLASTIC-LIKE"/>
    <property type="match status" value="1"/>
</dbReference>
<keyword evidence="2" id="KW-0479">Metal-binding</keyword>
<comment type="cofactor">
    <cofactor evidence="1">
        <name>Mg(2+)</name>
        <dbReference type="ChEBI" id="CHEBI:18420"/>
    </cofactor>
</comment>
<dbReference type="PANTHER" id="PTHR43281">
    <property type="entry name" value="FARNESYL DIPHOSPHATE SYNTHASE"/>
    <property type="match status" value="1"/>
</dbReference>
<evidence type="ECO:0000313" key="5">
    <source>
        <dbReference type="Proteomes" id="UP000030645"/>
    </source>
</evidence>
<evidence type="ECO:0000313" key="4">
    <source>
        <dbReference type="EMBL" id="EXB38720.1"/>
    </source>
</evidence>
<dbReference type="STRING" id="981085.W9QJS5"/>
<name>W9QJS5_9ROSA</name>
<evidence type="ECO:0000256" key="2">
    <source>
        <dbReference type="ARBA" id="ARBA00022723"/>
    </source>
</evidence>
<gene>
    <name evidence="4" type="ORF">L484_004515</name>
</gene>
<proteinExistence type="predicted"/>
<dbReference type="SUPFAM" id="SSF48576">
    <property type="entry name" value="Terpenoid synthases"/>
    <property type="match status" value="1"/>
</dbReference>
<accession>W9QJS5</accession>
<keyword evidence="5" id="KW-1185">Reference proteome</keyword>
<dbReference type="EMBL" id="KE343702">
    <property type="protein sequence ID" value="EXB38720.1"/>
    <property type="molecule type" value="Genomic_DNA"/>
</dbReference>
<keyword evidence="3" id="KW-0460">Magnesium</keyword>
<dbReference type="GO" id="GO:0004659">
    <property type="term" value="F:prenyltransferase activity"/>
    <property type="evidence" value="ECO:0007669"/>
    <property type="project" value="TreeGrafter"/>
</dbReference>
<dbReference type="GO" id="GO:0046872">
    <property type="term" value="F:metal ion binding"/>
    <property type="evidence" value="ECO:0007669"/>
    <property type="project" value="UniProtKB-KW"/>
</dbReference>
<sequence>MSNQSTTCVGKKESRLHAYAAACGAIVGGANEEEIEKLRKYGHYVGIIQYKDIQIDLEGK</sequence>
<evidence type="ECO:0000256" key="3">
    <source>
        <dbReference type="ARBA" id="ARBA00022842"/>
    </source>
</evidence>
<reference evidence="5" key="1">
    <citation type="submission" date="2013-01" db="EMBL/GenBank/DDBJ databases">
        <title>Draft Genome Sequence of a Mulberry Tree, Morus notabilis C.K. Schneid.</title>
        <authorList>
            <person name="He N."/>
            <person name="Zhao S."/>
        </authorList>
    </citation>
    <scope>NUCLEOTIDE SEQUENCE</scope>
</reference>
<protein>
    <submittedName>
        <fullName evidence="4">Uncharacterized protein</fullName>
    </submittedName>
</protein>
<dbReference type="Proteomes" id="UP000030645">
    <property type="component" value="Unassembled WGS sequence"/>
</dbReference>
<dbReference type="AlphaFoldDB" id="W9QJS5"/>
<evidence type="ECO:0000256" key="1">
    <source>
        <dbReference type="ARBA" id="ARBA00001946"/>
    </source>
</evidence>
<dbReference type="InterPro" id="IPR008949">
    <property type="entry name" value="Isoprenoid_synthase_dom_sf"/>
</dbReference>
<organism evidence="4 5">
    <name type="scientific">Morus notabilis</name>
    <dbReference type="NCBI Taxonomy" id="981085"/>
    <lineage>
        <taxon>Eukaryota</taxon>
        <taxon>Viridiplantae</taxon>
        <taxon>Streptophyta</taxon>
        <taxon>Embryophyta</taxon>
        <taxon>Tracheophyta</taxon>
        <taxon>Spermatophyta</taxon>
        <taxon>Magnoliopsida</taxon>
        <taxon>eudicotyledons</taxon>
        <taxon>Gunneridae</taxon>
        <taxon>Pentapetalae</taxon>
        <taxon>rosids</taxon>
        <taxon>fabids</taxon>
        <taxon>Rosales</taxon>
        <taxon>Moraceae</taxon>
        <taxon>Moreae</taxon>
        <taxon>Morus</taxon>
    </lineage>
</organism>
<dbReference type="Gene3D" id="1.10.600.10">
    <property type="entry name" value="Farnesyl Diphosphate Synthase"/>
    <property type="match status" value="1"/>
</dbReference>